<dbReference type="SUPFAM" id="SSF47831">
    <property type="entry name" value="Enzyme I of the PEP:sugar phosphotransferase system HPr-binding (sub)domain"/>
    <property type="match status" value="1"/>
</dbReference>
<evidence type="ECO:0000256" key="1">
    <source>
        <dbReference type="ARBA" id="ARBA00007837"/>
    </source>
</evidence>
<evidence type="ECO:0000259" key="3">
    <source>
        <dbReference type="Pfam" id="PF05524"/>
    </source>
</evidence>
<sequence>MPQSKSELEEIKKMLVRLGNEYAGIFATPLLVLSDQELINSVKEKITSEQVNAEFALKFL</sequence>
<protein>
    <submittedName>
        <fullName evidence="4">Phosphoenolpyruvate-utilizing N-terminal domain-containing protein</fullName>
    </submittedName>
</protein>
<evidence type="ECO:0000313" key="4">
    <source>
        <dbReference type="EMBL" id="MFC0560881.1"/>
    </source>
</evidence>
<keyword evidence="2" id="KW-0808">Transferase</keyword>
<gene>
    <name evidence="4" type="ORF">ACFFH4_18160</name>
</gene>
<dbReference type="Proteomes" id="UP001589833">
    <property type="component" value="Unassembled WGS sequence"/>
</dbReference>
<dbReference type="RefSeq" id="WP_273847843.1">
    <property type="nucleotide sequence ID" value="NZ_JAQQWT010000037.1"/>
</dbReference>
<dbReference type="InterPro" id="IPR008731">
    <property type="entry name" value="PTS_EIN"/>
</dbReference>
<dbReference type="EMBL" id="JBHLTR010000046">
    <property type="protein sequence ID" value="MFC0560881.1"/>
    <property type="molecule type" value="Genomic_DNA"/>
</dbReference>
<evidence type="ECO:0000256" key="2">
    <source>
        <dbReference type="ARBA" id="ARBA00022679"/>
    </source>
</evidence>
<comment type="caution">
    <text evidence="4">The sequence shown here is derived from an EMBL/GenBank/DDBJ whole genome shotgun (WGS) entry which is preliminary data.</text>
</comment>
<proteinExistence type="inferred from homology"/>
<comment type="similarity">
    <text evidence="1">Belongs to the PEP-utilizing enzyme family.</text>
</comment>
<reference evidence="4 5" key="1">
    <citation type="submission" date="2024-09" db="EMBL/GenBank/DDBJ databases">
        <authorList>
            <person name="Sun Q."/>
            <person name="Mori K."/>
        </authorList>
    </citation>
    <scope>NUCLEOTIDE SEQUENCE [LARGE SCALE GENOMIC DNA]</scope>
    <source>
        <strain evidence="4 5">NCAIM B.02301</strain>
    </source>
</reference>
<evidence type="ECO:0000313" key="5">
    <source>
        <dbReference type="Proteomes" id="UP001589833"/>
    </source>
</evidence>
<dbReference type="Pfam" id="PF05524">
    <property type="entry name" value="PEP-utilisers_N"/>
    <property type="match status" value="1"/>
</dbReference>
<feature type="domain" description="Phosphotransferase system enzyme I N-terminal" evidence="3">
    <location>
        <begin position="3"/>
        <end position="58"/>
    </location>
</feature>
<keyword evidence="5" id="KW-1185">Reference proteome</keyword>
<organism evidence="4 5">
    <name type="scientific">Halalkalibacter alkalisediminis</name>
    <dbReference type="NCBI Taxonomy" id="935616"/>
    <lineage>
        <taxon>Bacteria</taxon>
        <taxon>Bacillati</taxon>
        <taxon>Bacillota</taxon>
        <taxon>Bacilli</taxon>
        <taxon>Bacillales</taxon>
        <taxon>Bacillaceae</taxon>
        <taxon>Halalkalibacter</taxon>
    </lineage>
</organism>
<dbReference type="Gene3D" id="1.10.274.10">
    <property type="entry name" value="PtsI, HPr-binding domain"/>
    <property type="match status" value="1"/>
</dbReference>
<dbReference type="InterPro" id="IPR036618">
    <property type="entry name" value="PtsI_HPr-bd_sf"/>
</dbReference>
<accession>A0ABV6NJD9</accession>
<name>A0ABV6NJD9_9BACI</name>